<accession>A0A060I1K7</accession>
<dbReference type="Pfam" id="PF06169">
    <property type="entry name" value="DUF982"/>
    <property type="match status" value="1"/>
</dbReference>
<dbReference type="InterPro" id="IPR010385">
    <property type="entry name" value="DUF982"/>
</dbReference>
<organism evidence="1">
    <name type="scientific">Rhizobium etli bv. mimosae str. IE4771</name>
    <dbReference type="NCBI Taxonomy" id="1432050"/>
    <lineage>
        <taxon>Bacteria</taxon>
        <taxon>Pseudomonadati</taxon>
        <taxon>Pseudomonadota</taxon>
        <taxon>Alphaproteobacteria</taxon>
        <taxon>Hyphomicrobiales</taxon>
        <taxon>Rhizobiaceae</taxon>
        <taxon>Rhizobium/Agrobacterium group</taxon>
        <taxon>Rhizobium</taxon>
    </lineage>
</organism>
<dbReference type="Proteomes" id="UP000027180">
    <property type="component" value="Chromosome"/>
</dbReference>
<evidence type="ECO:0000313" key="1">
    <source>
        <dbReference type="EMBL" id="AIC25800.1"/>
    </source>
</evidence>
<name>A0A060I1K7_RHIET</name>
<dbReference type="HOGENOM" id="CLU_134423_3_2_5"/>
<protein>
    <recommendedName>
        <fullName evidence="2">DUF982 domain-containing protein</fullName>
    </recommendedName>
</protein>
<dbReference type="AlphaFoldDB" id="A0A060I1K7"/>
<dbReference type="EMBL" id="CP006986">
    <property type="protein sequence ID" value="AIC25800.1"/>
    <property type="molecule type" value="Genomic_DNA"/>
</dbReference>
<reference evidence="1" key="1">
    <citation type="submission" date="2013-12" db="EMBL/GenBank/DDBJ databases">
        <title>Complete genome sequence of Rhizobium etli bv. mimosae IE4771.</title>
        <authorList>
            <person name="Bustos P."/>
            <person name="Santamaria R.I."/>
            <person name="Lozano L."/>
            <person name="Ormeno-Orrillo E."/>
            <person name="Rogel M.A."/>
            <person name="Romero D."/>
            <person name="Cevallos M.A."/>
            <person name="Martinez-Romero E."/>
            <person name="Gonzalez V."/>
        </authorList>
    </citation>
    <scope>NUCLEOTIDE SEQUENCE [LARGE SCALE GENOMIC DNA]</scope>
    <source>
        <strain evidence="1">IE4771</strain>
    </source>
</reference>
<dbReference type="KEGG" id="rei:IE4771_CH00642"/>
<gene>
    <name evidence="1" type="ORF">IE4771_CH00642</name>
</gene>
<dbReference type="Gene3D" id="6.10.250.730">
    <property type="match status" value="1"/>
</dbReference>
<proteinExistence type="predicted"/>
<evidence type="ECO:0008006" key="2">
    <source>
        <dbReference type="Google" id="ProtNLM"/>
    </source>
</evidence>
<sequence>MATEKWHDPVKVGFEGADLRTVNGPFDALKCLADLWPSARGLHYIKARSTCRAALDGRKSVEEARAEFLAAAEEAKLKLLH</sequence>
<dbReference type="RefSeq" id="WP_009996061.1">
    <property type="nucleotide sequence ID" value="NZ_CP006986.1"/>
</dbReference>
<dbReference type="OrthoDB" id="8289987at2"/>